<dbReference type="EMBL" id="FORU01000004">
    <property type="protein sequence ID" value="SFJ19434.1"/>
    <property type="molecule type" value="Genomic_DNA"/>
</dbReference>
<proteinExistence type="predicted"/>
<dbReference type="InterPro" id="IPR048495">
    <property type="entry name" value="LinB-like_C"/>
</dbReference>
<keyword evidence="2" id="KW-0808">Transferase</keyword>
<keyword evidence="3" id="KW-1185">Reference proteome</keyword>
<dbReference type="Gene3D" id="1.20.120.330">
    <property type="entry name" value="Nucleotidyltransferases domain 2"/>
    <property type="match status" value="1"/>
</dbReference>
<dbReference type="OrthoDB" id="65410at2"/>
<dbReference type="STRING" id="1150112.SAMN04487893_10475"/>
<dbReference type="Pfam" id="PF21418">
    <property type="entry name" value="LinB-like_C"/>
    <property type="match status" value="1"/>
</dbReference>
<dbReference type="InterPro" id="IPR043519">
    <property type="entry name" value="NT_sf"/>
</dbReference>
<sequence>MNQDSIQLTLINKLKIKAQNDENISAVLMYGSFTKGEGDQYSDIEFYIYLKNIKLFSAKNWVNDIQPVALYFKNEYGSDVAIFENMIRGEFHFESIEKIEVIKTWDGFLKFSEFKEMNLVDKEGKLSNILNRIKVKSPDRTTSENILWLSESLLNVLLTTNNLIKRQEYAHAHHSLNNTHKYLLWLIRIVTNETNHWESPTKRLEKDIESKWYKEFQLVTSNLETENLNNAVRNALNLTKKLFEELKVPLKLHQILTRIK</sequence>
<evidence type="ECO:0000259" key="1">
    <source>
        <dbReference type="Pfam" id="PF21418"/>
    </source>
</evidence>
<reference evidence="3" key="1">
    <citation type="submission" date="2016-10" db="EMBL/GenBank/DDBJ databases">
        <authorList>
            <person name="Varghese N."/>
            <person name="Submissions S."/>
        </authorList>
    </citation>
    <scope>NUCLEOTIDE SEQUENCE [LARGE SCALE GENOMIC DNA]</scope>
    <source>
        <strain evidence="3">DSM 26542</strain>
    </source>
</reference>
<dbReference type="GO" id="GO:0016740">
    <property type="term" value="F:transferase activity"/>
    <property type="evidence" value="ECO:0007669"/>
    <property type="project" value="UniProtKB-KW"/>
</dbReference>
<evidence type="ECO:0000313" key="2">
    <source>
        <dbReference type="EMBL" id="SFJ19434.1"/>
    </source>
</evidence>
<dbReference type="AlphaFoldDB" id="A0A1I3PCS6"/>
<accession>A0A1I3PCS6</accession>
<name>A0A1I3PCS6_9FLAO</name>
<dbReference type="RefSeq" id="WP_090678371.1">
    <property type="nucleotide sequence ID" value="NZ_FORU01000004.1"/>
</dbReference>
<organism evidence="2 3">
    <name type="scientific">Myroides guanonis</name>
    <dbReference type="NCBI Taxonomy" id="1150112"/>
    <lineage>
        <taxon>Bacteria</taxon>
        <taxon>Pseudomonadati</taxon>
        <taxon>Bacteroidota</taxon>
        <taxon>Flavobacteriia</taxon>
        <taxon>Flavobacteriales</taxon>
        <taxon>Flavobacteriaceae</taxon>
        <taxon>Myroides</taxon>
    </lineage>
</organism>
<dbReference type="SUPFAM" id="SSF81301">
    <property type="entry name" value="Nucleotidyltransferase"/>
    <property type="match status" value="1"/>
</dbReference>
<dbReference type="Gene3D" id="3.30.460.10">
    <property type="entry name" value="Beta Polymerase, domain 2"/>
    <property type="match status" value="1"/>
</dbReference>
<evidence type="ECO:0000313" key="3">
    <source>
        <dbReference type="Proteomes" id="UP000243887"/>
    </source>
</evidence>
<dbReference type="Proteomes" id="UP000243887">
    <property type="component" value="Unassembled WGS sequence"/>
</dbReference>
<gene>
    <name evidence="2" type="ORF">SAMN04487893_10475</name>
</gene>
<feature type="domain" description="Lincosamide nucleotidyltransferase-like C-terminal" evidence="1">
    <location>
        <begin position="142"/>
        <end position="253"/>
    </location>
</feature>
<protein>
    <submittedName>
        <fullName evidence="2">Lincosamide nucleotidyltransferase</fullName>
    </submittedName>
</protein>